<organism evidence="2">
    <name type="scientific">Trypanosoma vivax (strain Y486)</name>
    <dbReference type="NCBI Taxonomy" id="1055687"/>
    <lineage>
        <taxon>Eukaryota</taxon>
        <taxon>Discoba</taxon>
        <taxon>Euglenozoa</taxon>
        <taxon>Kinetoplastea</taxon>
        <taxon>Metakinetoplastina</taxon>
        <taxon>Trypanosomatida</taxon>
        <taxon>Trypanosomatidae</taxon>
        <taxon>Trypanosoma</taxon>
        <taxon>Duttonella</taxon>
    </lineage>
</organism>
<sequence>MSLFHIFPAAAAFFPPHTPKRQQQSGRHCNYWRVFVCFVVVVIFFSFLFSCKKLAVANGLALVNVNRQLKQRLIAVTIVKQHESLPGKTVLMAVTGPEVVIVERERGILSLVVVVVVVVVKQYQS</sequence>
<protein>
    <submittedName>
        <fullName evidence="2">Uncharacterized protein</fullName>
    </submittedName>
</protein>
<feature type="transmembrane region" description="Helical" evidence="1">
    <location>
        <begin position="31"/>
        <end position="49"/>
    </location>
</feature>
<accession>G0U9K2</accession>
<keyword evidence="1" id="KW-0472">Membrane</keyword>
<dbReference type="EMBL" id="HE573027">
    <property type="protein sequence ID" value="CCC54288.1"/>
    <property type="molecule type" value="Genomic_DNA"/>
</dbReference>
<evidence type="ECO:0000256" key="1">
    <source>
        <dbReference type="SAM" id="Phobius"/>
    </source>
</evidence>
<reference evidence="2" key="1">
    <citation type="journal article" date="2012" name="Proc. Natl. Acad. Sci. U.S.A.">
        <title>Antigenic diversity is generated by distinct evolutionary mechanisms in African trypanosome species.</title>
        <authorList>
            <person name="Jackson A.P."/>
            <person name="Berry A."/>
            <person name="Aslett M."/>
            <person name="Allison H.C."/>
            <person name="Burton P."/>
            <person name="Vavrova-Anderson J."/>
            <person name="Brown R."/>
            <person name="Browne H."/>
            <person name="Corton N."/>
            <person name="Hauser H."/>
            <person name="Gamble J."/>
            <person name="Gilderthorp R."/>
            <person name="Marcello L."/>
            <person name="McQuillan J."/>
            <person name="Otto T.D."/>
            <person name="Quail M.A."/>
            <person name="Sanders M.J."/>
            <person name="van Tonder A."/>
            <person name="Ginger M.L."/>
            <person name="Field M.C."/>
            <person name="Barry J.D."/>
            <person name="Hertz-Fowler C."/>
            <person name="Berriman M."/>
        </authorList>
    </citation>
    <scope>NUCLEOTIDE SEQUENCE</scope>
    <source>
        <strain evidence="2">Y486</strain>
    </source>
</reference>
<gene>
    <name evidence="2" type="ORF">TVY486_1117720</name>
</gene>
<keyword evidence="1" id="KW-1133">Transmembrane helix</keyword>
<name>G0U9K2_TRYVY</name>
<evidence type="ECO:0000313" key="2">
    <source>
        <dbReference type="EMBL" id="CCC54288.1"/>
    </source>
</evidence>
<keyword evidence="1" id="KW-0812">Transmembrane</keyword>
<dbReference type="AlphaFoldDB" id="G0U9K2"/>
<proteinExistence type="predicted"/>